<organism evidence="2 3">
    <name type="scientific">Halosimplex litoreum</name>
    <dbReference type="NCBI Taxonomy" id="1198301"/>
    <lineage>
        <taxon>Archaea</taxon>
        <taxon>Methanobacteriati</taxon>
        <taxon>Methanobacteriota</taxon>
        <taxon>Stenosarchaea group</taxon>
        <taxon>Halobacteria</taxon>
        <taxon>Halobacteriales</taxon>
        <taxon>Haloarculaceae</taxon>
        <taxon>Halosimplex</taxon>
    </lineage>
</organism>
<dbReference type="InterPro" id="IPR058274">
    <property type="entry name" value="DUF7968"/>
</dbReference>
<dbReference type="RefSeq" id="WP_198063715.1">
    <property type="nucleotide sequence ID" value="NZ_CP065856.1"/>
</dbReference>
<name>A0A7U3WBG2_9EURY</name>
<dbReference type="KEGG" id="hlt:I7X12_10255"/>
<dbReference type="Pfam" id="PF25922">
    <property type="entry name" value="DUF7968"/>
    <property type="match status" value="1"/>
</dbReference>
<sequence>MSSQEGTDETAEPLATRVVLSFPADVGKHGRGRIRSDYYRKYLTKVRDSAAEGDEWDEFTDVGCCGSQMDVPLVVERVEGGSRVDLDTEIEYTEREACGINQGWSVQHDEPEALED</sequence>
<evidence type="ECO:0000313" key="3">
    <source>
        <dbReference type="Proteomes" id="UP000595001"/>
    </source>
</evidence>
<feature type="domain" description="DUF7968" evidence="1">
    <location>
        <begin position="11"/>
        <end position="112"/>
    </location>
</feature>
<dbReference type="OrthoDB" id="239888at2157"/>
<dbReference type="Proteomes" id="UP000595001">
    <property type="component" value="Chromosome"/>
</dbReference>
<reference evidence="2 3" key="1">
    <citation type="submission" date="2020-12" db="EMBL/GenBank/DDBJ databases">
        <title>Halosimplex halophilum sp. nov. and Halosimplex salinum sp. nov., two new members of the genus Halosimplex.</title>
        <authorList>
            <person name="Cui H.L."/>
        </authorList>
    </citation>
    <scope>NUCLEOTIDE SEQUENCE [LARGE SCALE GENOMIC DNA]</scope>
    <source>
        <strain evidence="2 3">YGH94</strain>
    </source>
</reference>
<evidence type="ECO:0000259" key="1">
    <source>
        <dbReference type="Pfam" id="PF25922"/>
    </source>
</evidence>
<dbReference type="AlphaFoldDB" id="A0A7U3WBG2"/>
<accession>A0A7U3WBG2</accession>
<keyword evidence="3" id="KW-1185">Reference proteome</keyword>
<gene>
    <name evidence="2" type="ORF">I7X12_10255</name>
</gene>
<dbReference type="EMBL" id="CP065856">
    <property type="protein sequence ID" value="QPV64957.1"/>
    <property type="molecule type" value="Genomic_DNA"/>
</dbReference>
<dbReference type="GeneID" id="60588878"/>
<proteinExistence type="predicted"/>
<evidence type="ECO:0000313" key="2">
    <source>
        <dbReference type="EMBL" id="QPV64957.1"/>
    </source>
</evidence>
<protein>
    <recommendedName>
        <fullName evidence="1">DUF7968 domain-containing protein</fullName>
    </recommendedName>
</protein>